<name>A0A0F9JJR1_9ZZZZ</name>
<dbReference type="AlphaFoldDB" id="A0A0F9JJR1"/>
<sequence>MEATNTSMIPETLAGIGKKLFAGWEYSQTIQETHDSEAKLPSLLEPQPARNPNPASEPRPVRNPTSLSEPMAIRNPSD</sequence>
<gene>
    <name evidence="2" type="ORF">LCGC14_1520090</name>
</gene>
<comment type="caution">
    <text evidence="2">The sequence shown here is derived from an EMBL/GenBank/DDBJ whole genome shotgun (WGS) entry which is preliminary data.</text>
</comment>
<dbReference type="EMBL" id="LAZR01011262">
    <property type="protein sequence ID" value="KKM62591.1"/>
    <property type="molecule type" value="Genomic_DNA"/>
</dbReference>
<organism evidence="2">
    <name type="scientific">marine sediment metagenome</name>
    <dbReference type="NCBI Taxonomy" id="412755"/>
    <lineage>
        <taxon>unclassified sequences</taxon>
        <taxon>metagenomes</taxon>
        <taxon>ecological metagenomes</taxon>
    </lineage>
</organism>
<accession>A0A0F9JJR1</accession>
<proteinExistence type="predicted"/>
<evidence type="ECO:0000313" key="2">
    <source>
        <dbReference type="EMBL" id="KKM62591.1"/>
    </source>
</evidence>
<evidence type="ECO:0000256" key="1">
    <source>
        <dbReference type="SAM" id="MobiDB-lite"/>
    </source>
</evidence>
<reference evidence="2" key="1">
    <citation type="journal article" date="2015" name="Nature">
        <title>Complex archaea that bridge the gap between prokaryotes and eukaryotes.</title>
        <authorList>
            <person name="Spang A."/>
            <person name="Saw J.H."/>
            <person name="Jorgensen S.L."/>
            <person name="Zaremba-Niedzwiedzka K."/>
            <person name="Martijn J."/>
            <person name="Lind A.E."/>
            <person name="van Eijk R."/>
            <person name="Schleper C."/>
            <person name="Guy L."/>
            <person name="Ettema T.J."/>
        </authorList>
    </citation>
    <scope>NUCLEOTIDE SEQUENCE</scope>
</reference>
<feature type="region of interest" description="Disordered" evidence="1">
    <location>
        <begin position="32"/>
        <end position="78"/>
    </location>
</feature>
<protein>
    <submittedName>
        <fullName evidence="2">Uncharacterized protein</fullName>
    </submittedName>
</protein>